<dbReference type="HOGENOM" id="CLU_644163_0_0_1"/>
<feature type="region of interest" description="Disordered" evidence="1">
    <location>
        <begin position="202"/>
        <end position="258"/>
    </location>
</feature>
<dbReference type="GeneID" id="13281427"/>
<dbReference type="InParanoid" id="E4ZX12"/>
<keyword evidence="3" id="KW-1185">Reference proteome</keyword>
<proteinExistence type="predicted"/>
<feature type="compositionally biased region" description="Polar residues" evidence="1">
    <location>
        <begin position="57"/>
        <end position="70"/>
    </location>
</feature>
<evidence type="ECO:0000256" key="1">
    <source>
        <dbReference type="SAM" id="MobiDB-lite"/>
    </source>
</evidence>
<feature type="compositionally biased region" description="Basic residues" evidence="1">
    <location>
        <begin position="85"/>
        <end position="96"/>
    </location>
</feature>
<feature type="compositionally biased region" description="Polar residues" evidence="1">
    <location>
        <begin position="11"/>
        <end position="20"/>
    </location>
</feature>
<feature type="compositionally biased region" description="Low complexity" evidence="1">
    <location>
        <begin position="286"/>
        <end position="318"/>
    </location>
</feature>
<evidence type="ECO:0000313" key="3">
    <source>
        <dbReference type="Proteomes" id="UP000002668"/>
    </source>
</evidence>
<dbReference type="Proteomes" id="UP000002668">
    <property type="component" value="Genome"/>
</dbReference>
<feature type="region of interest" description="Disordered" evidence="1">
    <location>
        <begin position="1"/>
        <end position="23"/>
    </location>
</feature>
<feature type="compositionally biased region" description="Low complexity" evidence="1">
    <location>
        <begin position="72"/>
        <end position="83"/>
    </location>
</feature>
<dbReference type="EMBL" id="FP929127">
    <property type="protein sequence ID" value="CBX95222.1"/>
    <property type="molecule type" value="Genomic_DNA"/>
</dbReference>
<dbReference type="AlphaFoldDB" id="E4ZX12"/>
<name>E4ZX12_LEPMJ</name>
<gene>
    <name evidence="2" type="ORF">LEMA_P023740.1</name>
</gene>
<dbReference type="VEuPathDB" id="FungiDB:LEMA_P023740.1"/>
<organism evidence="3">
    <name type="scientific">Leptosphaeria maculans (strain JN3 / isolate v23.1.3 / race Av1-4-5-6-7-8)</name>
    <name type="common">Blackleg fungus</name>
    <name type="synonym">Phoma lingam</name>
    <dbReference type="NCBI Taxonomy" id="985895"/>
    <lineage>
        <taxon>Eukaryota</taxon>
        <taxon>Fungi</taxon>
        <taxon>Dikarya</taxon>
        <taxon>Ascomycota</taxon>
        <taxon>Pezizomycotina</taxon>
        <taxon>Dothideomycetes</taxon>
        <taxon>Pleosporomycetidae</taxon>
        <taxon>Pleosporales</taxon>
        <taxon>Pleosporineae</taxon>
        <taxon>Leptosphaeriaceae</taxon>
        <taxon>Plenodomus</taxon>
        <taxon>Plenodomus lingam/Leptosphaeria maculans species complex</taxon>
    </lineage>
</organism>
<reference evidence="3" key="1">
    <citation type="journal article" date="2011" name="Nat. Commun.">
        <title>Effector diversification within compartments of the Leptosphaeria maculans genome affected by Repeat-Induced Point mutations.</title>
        <authorList>
            <person name="Rouxel T."/>
            <person name="Grandaubert J."/>
            <person name="Hane J.K."/>
            <person name="Hoede C."/>
            <person name="van de Wouw A.P."/>
            <person name="Couloux A."/>
            <person name="Dominguez V."/>
            <person name="Anthouard V."/>
            <person name="Bally P."/>
            <person name="Bourras S."/>
            <person name="Cozijnsen A.J."/>
            <person name="Ciuffetti L.M."/>
            <person name="Degrave A."/>
            <person name="Dilmaghani A."/>
            <person name="Duret L."/>
            <person name="Fudal I."/>
            <person name="Goodwin S.B."/>
            <person name="Gout L."/>
            <person name="Glaser N."/>
            <person name="Linglin J."/>
            <person name="Kema G.H.J."/>
            <person name="Lapalu N."/>
            <person name="Lawrence C.B."/>
            <person name="May K."/>
            <person name="Meyer M."/>
            <person name="Ollivier B."/>
            <person name="Poulain J."/>
            <person name="Schoch C.L."/>
            <person name="Simon A."/>
            <person name="Spatafora J.W."/>
            <person name="Stachowiak A."/>
            <person name="Turgeon B.G."/>
            <person name="Tyler B.M."/>
            <person name="Vincent D."/>
            <person name="Weissenbach J."/>
            <person name="Amselem J."/>
            <person name="Quesneville H."/>
            <person name="Oliver R.P."/>
            <person name="Wincker P."/>
            <person name="Balesdent M.-H."/>
            <person name="Howlett B.J."/>
        </authorList>
    </citation>
    <scope>NUCLEOTIDE SEQUENCE [LARGE SCALE GENOMIC DNA]</scope>
    <source>
        <strain evidence="3">JN3 / isolate v23.1.3 / race Av1-4-5-6-7-8</strain>
    </source>
</reference>
<evidence type="ECO:0000313" key="2">
    <source>
        <dbReference type="EMBL" id="CBX95222.1"/>
    </source>
</evidence>
<feature type="compositionally biased region" description="Low complexity" evidence="1">
    <location>
        <begin position="160"/>
        <end position="172"/>
    </location>
</feature>
<feature type="region of interest" description="Disordered" evidence="1">
    <location>
        <begin position="338"/>
        <end position="367"/>
    </location>
</feature>
<accession>E4ZX12</accession>
<dbReference type="OrthoDB" id="10516256at2759"/>
<protein>
    <submittedName>
        <fullName evidence="2">Predicted protein</fullName>
    </submittedName>
</protein>
<feature type="region of interest" description="Disordered" evidence="1">
    <location>
        <begin position="35"/>
        <end position="172"/>
    </location>
</feature>
<feature type="region of interest" description="Disordered" evidence="1">
    <location>
        <begin position="286"/>
        <end position="323"/>
    </location>
</feature>
<sequence>MASFPHVTSYLDASSPSGPSNYYERADFRNFRARYRDESSQLAPGVRDEYRNPLSPMRSTNRDASGNSRRWSGLPPGTPGLSGKRVSKSPAHHHRQAAANGNVLEPLAQVVPRAPDTSPDVACYQPTGYPGLAPPAPYAPGTNGKGKSAGPATRSERTTSYAQSRFSSSSLSEQISVLELPLSMTTASVGGKGRTPLLPARLDTAASRSERSSSSLTFVTGVSGQASGSGASSGGEEEGEGERQGGEGDCVDDDGASVSSACTTHTTLHHPVSLPRQSSHLHSNLSLHNHANSSTPTPTTTTSTTTSTTTPTIQPPSTRRSSLRRIPSLHHLRALSATSQLASSTAPPEPETHSESTDSTPVQTGTATATAVTMTTGTAANAVTAAGPGPGTARVLHIQRALEVRGCEGAPTIRVVRVEDEGEGGA</sequence>